<evidence type="ECO:0000256" key="1">
    <source>
        <dbReference type="SAM" id="SignalP"/>
    </source>
</evidence>
<proteinExistence type="predicted"/>
<protein>
    <submittedName>
        <fullName evidence="2">Uncharacterized protein</fullName>
    </submittedName>
</protein>
<accession>A0A2A7SG47</accession>
<dbReference type="Proteomes" id="UP000220629">
    <property type="component" value="Unassembled WGS sequence"/>
</dbReference>
<evidence type="ECO:0000313" key="3">
    <source>
        <dbReference type="Proteomes" id="UP000220629"/>
    </source>
</evidence>
<sequence length="156" mass="15732">MNRQTVSLIAALVALVYAAGSAQAQQVQNPGDIIVLRTVTPRIAYRPVPVEQDPVAVRATTFPANTFDPMMANVVSDLDLTNARGSVGVVARTVGNTNATVAAVTQVLTSDLAGPIGRGNAGVMVPTAGLGGLGNTISSTINGAISPLVTALGAIK</sequence>
<comment type="caution">
    <text evidence="2">The sequence shown here is derived from an EMBL/GenBank/DDBJ whole genome shotgun (WGS) entry which is preliminary data.</text>
</comment>
<dbReference type="EMBL" id="PDDY01000001">
    <property type="protein sequence ID" value="PEH42488.1"/>
    <property type="molecule type" value="Genomic_DNA"/>
</dbReference>
<dbReference type="RefSeq" id="WP_096751089.1">
    <property type="nucleotide sequence ID" value="NZ_CADEPO010000013.1"/>
</dbReference>
<organism evidence="2 3">
    <name type="scientific">Burkholderia gladioli</name>
    <name type="common">Pseudomonas marginata</name>
    <name type="synonym">Phytomonas marginata</name>
    <dbReference type="NCBI Taxonomy" id="28095"/>
    <lineage>
        <taxon>Bacteria</taxon>
        <taxon>Pseudomonadati</taxon>
        <taxon>Pseudomonadota</taxon>
        <taxon>Betaproteobacteria</taxon>
        <taxon>Burkholderiales</taxon>
        <taxon>Burkholderiaceae</taxon>
        <taxon>Burkholderia</taxon>
    </lineage>
</organism>
<evidence type="ECO:0000313" key="2">
    <source>
        <dbReference type="EMBL" id="PEH42488.1"/>
    </source>
</evidence>
<gene>
    <name evidence="2" type="ORF">CRM94_10185</name>
</gene>
<keyword evidence="1" id="KW-0732">Signal</keyword>
<dbReference type="AlphaFoldDB" id="A0A2A7SG47"/>
<name>A0A2A7SG47_BURGA</name>
<reference evidence="3" key="1">
    <citation type="submission" date="2017-09" db="EMBL/GenBank/DDBJ databases">
        <title>FDA dAtabase for Regulatory Grade micrObial Sequences (FDA-ARGOS): Supporting development and validation of Infectious Disease Dx tests.</title>
        <authorList>
            <person name="Minogue T."/>
            <person name="Wolcott M."/>
            <person name="Wasieloski L."/>
            <person name="Aguilar W."/>
            <person name="Moore D."/>
            <person name="Tallon L."/>
            <person name="Sadzewicz L."/>
            <person name="Ott S."/>
            <person name="Zhao X."/>
            <person name="Nagaraj S."/>
            <person name="Vavikolanu K."/>
            <person name="Aluvathingal J."/>
            <person name="Nadendla S."/>
            <person name="Sichtig H."/>
        </authorList>
    </citation>
    <scope>NUCLEOTIDE SEQUENCE [LARGE SCALE GENOMIC DNA]</scope>
    <source>
        <strain evidence="3">FDAARGOS_390</strain>
    </source>
</reference>
<feature type="chain" id="PRO_5013400709" evidence="1">
    <location>
        <begin position="25"/>
        <end position="156"/>
    </location>
</feature>
<feature type="signal peptide" evidence="1">
    <location>
        <begin position="1"/>
        <end position="24"/>
    </location>
</feature>